<dbReference type="PATRIC" id="fig|246787.4.peg.1945"/>
<evidence type="ECO:0000313" key="1">
    <source>
        <dbReference type="EMBL" id="ALJ59137.1"/>
    </source>
</evidence>
<reference evidence="1 2" key="1">
    <citation type="journal article" date="2015" name="Science">
        <title>Genetic determinants of in vivo fitness and diet responsiveness in multiple human gut Bacteroides.</title>
        <authorList>
            <person name="Wu M."/>
            <person name="McNulty N.P."/>
            <person name="Rodionov D.A."/>
            <person name="Khoroshkin M.S."/>
            <person name="Griffin N.W."/>
            <person name="Cheng J."/>
            <person name="Latreille P."/>
            <person name="Kerstetter R.A."/>
            <person name="Terrapon N."/>
            <person name="Henrissat B."/>
            <person name="Osterman A.L."/>
            <person name="Gordon J.I."/>
        </authorList>
    </citation>
    <scope>NUCLEOTIDE SEQUENCE [LARGE SCALE GENOMIC DNA]</scope>
    <source>
        <strain evidence="1 2">WH2</strain>
    </source>
</reference>
<dbReference type="AlphaFoldDB" id="A0A0P0GMP7"/>
<name>A0A0P0GMP7_9BACE</name>
<accession>A0A0P0GMP7</accession>
<dbReference type="RefSeq" id="WP_029428863.1">
    <property type="nucleotide sequence ID" value="NZ_CP012801.1"/>
</dbReference>
<dbReference type="Pfam" id="PF19555">
    <property type="entry name" value="DUF6078"/>
    <property type="match status" value="1"/>
</dbReference>
<gene>
    <name evidence="1" type="ORF">BcellWH2_01886</name>
</gene>
<protein>
    <submittedName>
        <fullName evidence="1">Uncharacterized protein</fullName>
    </submittedName>
</protein>
<evidence type="ECO:0000313" key="2">
    <source>
        <dbReference type="Proteomes" id="UP000061809"/>
    </source>
</evidence>
<sequence length="144" mass="16837">MKTDFDYQAVPQGFIHCFKNDCSRSDTCLRRLAARHCTADKPLITILSPAAVPADSSQCSYFLPIQKIRVAWGVRNLFDDVPLSLAADMRHQIVSYFGKTHYYRIYRKERFITPEGQRYIRHIFTQNGITDALQFESYSEVYKW</sequence>
<dbReference type="EMBL" id="CP012801">
    <property type="protein sequence ID" value="ALJ59137.1"/>
    <property type="molecule type" value="Genomic_DNA"/>
</dbReference>
<proteinExistence type="predicted"/>
<dbReference type="Proteomes" id="UP000061809">
    <property type="component" value="Chromosome"/>
</dbReference>
<organism evidence="1 2">
    <name type="scientific">Bacteroides cellulosilyticus</name>
    <dbReference type="NCBI Taxonomy" id="246787"/>
    <lineage>
        <taxon>Bacteria</taxon>
        <taxon>Pseudomonadati</taxon>
        <taxon>Bacteroidota</taxon>
        <taxon>Bacteroidia</taxon>
        <taxon>Bacteroidales</taxon>
        <taxon>Bacteroidaceae</taxon>
        <taxon>Bacteroides</taxon>
    </lineage>
</organism>
<dbReference type="InterPro" id="IPR045724">
    <property type="entry name" value="DUF6078"/>
</dbReference>
<dbReference type="KEGG" id="bcel:BcellWH2_01886"/>